<evidence type="ECO:0000313" key="3">
    <source>
        <dbReference type="Proteomes" id="UP000295258"/>
    </source>
</evidence>
<organism evidence="2 3">
    <name type="scientific">Nonomuraea deserti</name>
    <dbReference type="NCBI Taxonomy" id="1848322"/>
    <lineage>
        <taxon>Bacteria</taxon>
        <taxon>Bacillati</taxon>
        <taxon>Actinomycetota</taxon>
        <taxon>Actinomycetes</taxon>
        <taxon>Streptosporangiales</taxon>
        <taxon>Streptosporangiaceae</taxon>
        <taxon>Nonomuraea</taxon>
    </lineage>
</organism>
<proteinExistence type="predicted"/>
<gene>
    <name evidence="2" type="ORF">E1292_05440</name>
</gene>
<feature type="signal peptide" evidence="1">
    <location>
        <begin position="1"/>
        <end position="26"/>
    </location>
</feature>
<dbReference type="Proteomes" id="UP000295258">
    <property type="component" value="Unassembled WGS sequence"/>
</dbReference>
<evidence type="ECO:0000313" key="2">
    <source>
        <dbReference type="EMBL" id="TDD11364.1"/>
    </source>
</evidence>
<keyword evidence="3" id="KW-1185">Reference proteome</keyword>
<protein>
    <recommendedName>
        <fullName evidence="4">DUF320 domain-containing protein</fullName>
    </recommendedName>
</protein>
<evidence type="ECO:0008006" key="4">
    <source>
        <dbReference type="Google" id="ProtNLM"/>
    </source>
</evidence>
<dbReference type="EMBL" id="SMKO01000008">
    <property type="protein sequence ID" value="TDD11364.1"/>
    <property type="molecule type" value="Genomic_DNA"/>
</dbReference>
<name>A0A4R4W6R8_9ACTN</name>
<feature type="chain" id="PRO_5020407379" description="DUF320 domain-containing protein" evidence="1">
    <location>
        <begin position="27"/>
        <end position="85"/>
    </location>
</feature>
<dbReference type="RefSeq" id="WP_132507351.1">
    <property type="nucleotide sequence ID" value="NZ_SMKO01000008.1"/>
</dbReference>
<dbReference type="AlphaFoldDB" id="A0A4R4W6R8"/>
<evidence type="ECO:0000256" key="1">
    <source>
        <dbReference type="SAM" id="SignalP"/>
    </source>
</evidence>
<comment type="caution">
    <text evidence="2">The sequence shown here is derived from an EMBL/GenBank/DDBJ whole genome shotgun (WGS) entry which is preliminary data.</text>
</comment>
<accession>A0A4R4W6R8</accession>
<sequence length="85" mass="8360">MKKLCVSGIVVAAATGMALMSAPAFADTNAGNASRNRNAIQSGNNFGNVVNSNVSGRGATGVNNVNGVAVTATHGGDVAIDDVLD</sequence>
<reference evidence="2 3" key="1">
    <citation type="submission" date="2019-03" db="EMBL/GenBank/DDBJ databases">
        <title>Draft genome sequences of novel Actinobacteria.</title>
        <authorList>
            <person name="Sahin N."/>
            <person name="Ay H."/>
            <person name="Saygin H."/>
        </authorList>
    </citation>
    <scope>NUCLEOTIDE SEQUENCE [LARGE SCALE GENOMIC DNA]</scope>
    <source>
        <strain evidence="2 3">KC310</strain>
    </source>
</reference>
<keyword evidence="1" id="KW-0732">Signal</keyword>